<accession>A0A6M2CHP0</accession>
<organism evidence="2">
    <name type="scientific">Rhipicephalus microplus</name>
    <name type="common">Cattle tick</name>
    <name type="synonym">Boophilus microplus</name>
    <dbReference type="NCBI Taxonomy" id="6941"/>
    <lineage>
        <taxon>Eukaryota</taxon>
        <taxon>Metazoa</taxon>
        <taxon>Ecdysozoa</taxon>
        <taxon>Arthropoda</taxon>
        <taxon>Chelicerata</taxon>
        <taxon>Arachnida</taxon>
        <taxon>Acari</taxon>
        <taxon>Parasitiformes</taxon>
        <taxon>Ixodida</taxon>
        <taxon>Ixodoidea</taxon>
        <taxon>Ixodidae</taxon>
        <taxon>Rhipicephalinae</taxon>
        <taxon>Rhipicephalus</taxon>
        <taxon>Boophilus</taxon>
    </lineage>
</organism>
<dbReference type="AlphaFoldDB" id="A0A6M2CHP0"/>
<protein>
    <submittedName>
        <fullName evidence="2">Putative conserved secreted protein</fullName>
    </submittedName>
</protein>
<keyword evidence="1" id="KW-0732">Signal</keyword>
<dbReference type="EMBL" id="GHWJ01000145">
    <property type="protein sequence ID" value="NOV32882.1"/>
    <property type="molecule type" value="Transcribed_RNA"/>
</dbReference>
<evidence type="ECO:0000313" key="2">
    <source>
        <dbReference type="EMBL" id="NOV32882.1"/>
    </source>
</evidence>
<name>A0A6M2CHP0_RHIMP</name>
<dbReference type="VEuPathDB" id="VectorBase:LOC119163158"/>
<feature type="chain" id="PRO_5026865651" evidence="1">
    <location>
        <begin position="23"/>
        <end position="222"/>
    </location>
</feature>
<feature type="signal peptide" evidence="1">
    <location>
        <begin position="1"/>
        <end position="22"/>
    </location>
</feature>
<reference evidence="2" key="1">
    <citation type="submission" date="2019-09" db="EMBL/GenBank/DDBJ databases">
        <title>Organ-specific transcriptomic study of the physiology of the cattle tick, Rhipicephalus microplus.</title>
        <authorList>
            <person name="Tirloni L."/>
            <person name="Braz G."/>
            <person name="Gandara A.C.P."/>
            <person name="Sabadin G.A."/>
            <person name="da Silva R.M."/>
            <person name="Guizzo M.G."/>
            <person name="Machado J.A."/>
            <person name="Costa E.P."/>
            <person name="Gomes H.F."/>
            <person name="Moraes J."/>
            <person name="Mota M.B.S."/>
            <person name="Mesquita R.D."/>
            <person name="Alvarenga P.H."/>
            <person name="Alves F."/>
            <person name="Seixas A."/>
            <person name="da Fonseca R.N."/>
            <person name="Fogaca A."/>
            <person name="Logullo C."/>
            <person name="Tanaka A."/>
            <person name="Daffre S."/>
            <person name="Termignoni C."/>
            <person name="Vaz I.S.Jr."/>
            <person name="Oliveira P.L."/>
            <person name="Ribeiro J.M."/>
        </authorList>
    </citation>
    <scope>NUCLEOTIDE SEQUENCE</scope>
    <source>
        <strain evidence="2">Porto Alegre</strain>
    </source>
</reference>
<dbReference type="OrthoDB" id="6506450at2759"/>
<sequence length="222" mass="24028">MTTLLLTRLLGATLLLATLVLGQGTGGKAICDKQAIAGCYWGLADQYGKMALTDSAENKDSYMSSLCHSDPHGFPEEIECKRDRYASCTDAEKKEFASMERGYAALRAEITSKDCGAVVQLAQCMDLEAIRTCDTIMNAGSFEKQIDEQNRVAQNLKVCVEKAVKTCDAKKNAAAISHLQKITEAIIDLYRLSDKPNGTPTTQAATAVIVTSLLSLVALNFF</sequence>
<evidence type="ECO:0000256" key="1">
    <source>
        <dbReference type="SAM" id="SignalP"/>
    </source>
</evidence>
<proteinExistence type="predicted"/>